<feature type="domain" description="ABC transporter" evidence="8">
    <location>
        <begin position="34"/>
        <end position="271"/>
    </location>
</feature>
<dbReference type="GO" id="GO:0005886">
    <property type="term" value="C:plasma membrane"/>
    <property type="evidence" value="ECO:0007669"/>
    <property type="project" value="TreeGrafter"/>
</dbReference>
<evidence type="ECO:0000256" key="1">
    <source>
        <dbReference type="ARBA" id="ARBA00022448"/>
    </source>
</evidence>
<dbReference type="PANTHER" id="PTHR24220">
    <property type="entry name" value="IMPORT ATP-BINDING PROTEIN"/>
    <property type="match status" value="1"/>
</dbReference>
<dbReference type="GO" id="GO:0098796">
    <property type="term" value="C:membrane protein complex"/>
    <property type="evidence" value="ECO:0007669"/>
    <property type="project" value="UniProtKB-ARBA"/>
</dbReference>
<reference evidence="9 10" key="1">
    <citation type="submission" date="2017-07" db="EMBL/GenBank/DDBJ databases">
        <title>Complete genome sequence of Oryzomicrobium terrae TPP412.</title>
        <authorList>
            <person name="Chiu L.-W."/>
            <person name="Lo K.-J."/>
            <person name="Tsai Y.-M."/>
            <person name="Lin S.-S."/>
            <person name="Kuo C.-H."/>
            <person name="Liu C.-T."/>
        </authorList>
    </citation>
    <scope>NUCLEOTIDE SEQUENCE [LARGE SCALE GENOMIC DNA]</scope>
    <source>
        <strain evidence="9 10">TPP412</strain>
    </source>
</reference>
<evidence type="ECO:0000313" key="9">
    <source>
        <dbReference type="EMBL" id="QEL65856.1"/>
    </source>
</evidence>
<accession>A0A5C1EAB7</accession>
<keyword evidence="2" id="KW-1003">Cell membrane</keyword>
<dbReference type="GO" id="GO:0005524">
    <property type="term" value="F:ATP binding"/>
    <property type="evidence" value="ECO:0007669"/>
    <property type="project" value="UniProtKB-KW"/>
</dbReference>
<evidence type="ECO:0000256" key="3">
    <source>
        <dbReference type="ARBA" id="ARBA00022741"/>
    </source>
</evidence>
<dbReference type="PROSITE" id="PS50893">
    <property type="entry name" value="ABC_TRANSPORTER_2"/>
    <property type="match status" value="1"/>
</dbReference>
<keyword evidence="3" id="KW-0547">Nucleotide-binding</keyword>
<dbReference type="KEGG" id="otr:OTERR_23800"/>
<dbReference type="InterPro" id="IPR017911">
    <property type="entry name" value="MacB-like_ATP-bd"/>
</dbReference>
<organism evidence="9 10">
    <name type="scientific">Oryzomicrobium terrae</name>
    <dbReference type="NCBI Taxonomy" id="1735038"/>
    <lineage>
        <taxon>Bacteria</taxon>
        <taxon>Pseudomonadati</taxon>
        <taxon>Pseudomonadota</taxon>
        <taxon>Betaproteobacteria</taxon>
        <taxon>Rhodocyclales</taxon>
        <taxon>Rhodocyclaceae</taxon>
        <taxon>Oryzomicrobium</taxon>
    </lineage>
</organism>
<keyword evidence="1" id="KW-0813">Transport</keyword>
<proteinExistence type="inferred from homology"/>
<dbReference type="RefSeq" id="WP_223115946.1">
    <property type="nucleotide sequence ID" value="NZ_CP022579.1"/>
</dbReference>
<evidence type="ECO:0000256" key="5">
    <source>
        <dbReference type="ARBA" id="ARBA00022989"/>
    </source>
</evidence>
<dbReference type="InterPro" id="IPR003439">
    <property type="entry name" value="ABC_transporter-like_ATP-bd"/>
</dbReference>
<dbReference type="EMBL" id="CP022579">
    <property type="protein sequence ID" value="QEL65856.1"/>
    <property type="molecule type" value="Genomic_DNA"/>
</dbReference>
<dbReference type="CDD" id="cd03255">
    <property type="entry name" value="ABC_MJ0796_LolCDE_FtsE"/>
    <property type="match status" value="1"/>
</dbReference>
<dbReference type="Pfam" id="PF00005">
    <property type="entry name" value="ABC_tran"/>
    <property type="match status" value="1"/>
</dbReference>
<dbReference type="AlphaFoldDB" id="A0A5C1EAB7"/>
<dbReference type="GO" id="GO:0016887">
    <property type="term" value="F:ATP hydrolysis activity"/>
    <property type="evidence" value="ECO:0007669"/>
    <property type="project" value="InterPro"/>
</dbReference>
<dbReference type="InterPro" id="IPR017871">
    <property type="entry name" value="ABC_transporter-like_CS"/>
</dbReference>
<dbReference type="PROSITE" id="PS00211">
    <property type="entry name" value="ABC_TRANSPORTER_1"/>
    <property type="match status" value="1"/>
</dbReference>
<dbReference type="SUPFAM" id="SSF52540">
    <property type="entry name" value="P-loop containing nucleoside triphosphate hydrolases"/>
    <property type="match status" value="1"/>
</dbReference>
<dbReference type="Gene3D" id="3.40.50.300">
    <property type="entry name" value="P-loop containing nucleotide triphosphate hydrolases"/>
    <property type="match status" value="1"/>
</dbReference>
<evidence type="ECO:0000313" key="10">
    <source>
        <dbReference type="Proteomes" id="UP000323671"/>
    </source>
</evidence>
<dbReference type="InterPro" id="IPR015854">
    <property type="entry name" value="ABC_transpr_LolD-like"/>
</dbReference>
<protein>
    <submittedName>
        <fullName evidence="9">Putative ABC transport system ATP-binding protein</fullName>
    </submittedName>
</protein>
<dbReference type="SMART" id="SM00382">
    <property type="entry name" value="AAA"/>
    <property type="match status" value="1"/>
</dbReference>
<dbReference type="Proteomes" id="UP000323671">
    <property type="component" value="Chromosome"/>
</dbReference>
<keyword evidence="5" id="KW-1133">Transmembrane helix</keyword>
<evidence type="ECO:0000256" key="6">
    <source>
        <dbReference type="ARBA" id="ARBA00023251"/>
    </source>
</evidence>
<comment type="similarity">
    <text evidence="7">Belongs to the ABC transporter superfamily. Macrolide exporter (TC 3.A.1.122) family.</text>
</comment>
<dbReference type="InterPro" id="IPR003593">
    <property type="entry name" value="AAA+_ATPase"/>
</dbReference>
<evidence type="ECO:0000256" key="4">
    <source>
        <dbReference type="ARBA" id="ARBA00022840"/>
    </source>
</evidence>
<dbReference type="GO" id="GO:0022857">
    <property type="term" value="F:transmembrane transporter activity"/>
    <property type="evidence" value="ECO:0007669"/>
    <property type="project" value="UniProtKB-ARBA"/>
</dbReference>
<evidence type="ECO:0000256" key="7">
    <source>
        <dbReference type="ARBA" id="ARBA00038388"/>
    </source>
</evidence>
<dbReference type="PANTHER" id="PTHR24220:SF452">
    <property type="entry name" value="ABC TRANSPORTER ATP-BINDING PROTEIN"/>
    <property type="match status" value="1"/>
</dbReference>
<evidence type="ECO:0000259" key="8">
    <source>
        <dbReference type="PROSITE" id="PS50893"/>
    </source>
</evidence>
<keyword evidence="10" id="KW-1185">Reference proteome</keyword>
<dbReference type="GO" id="GO:0046677">
    <property type="term" value="P:response to antibiotic"/>
    <property type="evidence" value="ECO:0007669"/>
    <property type="project" value="UniProtKB-KW"/>
</dbReference>
<name>A0A5C1EAB7_9RHOO</name>
<dbReference type="InterPro" id="IPR027417">
    <property type="entry name" value="P-loop_NTPase"/>
</dbReference>
<evidence type="ECO:0000256" key="2">
    <source>
        <dbReference type="ARBA" id="ARBA00022475"/>
    </source>
</evidence>
<gene>
    <name evidence="9" type="ORF">OTERR_23800</name>
</gene>
<dbReference type="FunFam" id="3.40.50.300:FF:000032">
    <property type="entry name" value="Export ABC transporter ATP-binding protein"/>
    <property type="match status" value="1"/>
</dbReference>
<keyword evidence="6" id="KW-0046">Antibiotic resistance</keyword>
<keyword evidence="5" id="KW-0812">Transmembrane</keyword>
<sequence length="271" mass="28373">MTGAFGALPGYPSAAAGGGGNGAAAGGSALPPLVQLRQVAKAYRRGQQVVPVLADISFDIAPGEFLALMGPSGSGKSTLLNLIAGIDRASSGEIRVAGEDIAAYGEAELADWRARTIGFIFQFYNLMPVLTALENVELPLLLTRLSRAERRERAAAALAMVGLAERMDHIPSELSGGQQQRVAIARALITDPVLIVADEPTGDLDRESAHDILRLLQRLNRELGKTIVMVTHDPHAAGHAHAIMHLEKGALSGREEVGTARAAAEPIGSAD</sequence>
<keyword evidence="5" id="KW-0472">Membrane</keyword>
<keyword evidence="4 9" id="KW-0067">ATP-binding</keyword>